<keyword evidence="1" id="KW-1133">Transmembrane helix</keyword>
<keyword evidence="1" id="KW-0812">Transmembrane</keyword>
<comment type="caution">
    <text evidence="2">The sequence shown here is derived from an EMBL/GenBank/DDBJ whole genome shotgun (WGS) entry which is preliminary data.</text>
</comment>
<evidence type="ECO:0000313" key="2">
    <source>
        <dbReference type="EMBL" id="GMF22045.1"/>
    </source>
</evidence>
<feature type="transmembrane region" description="Helical" evidence="1">
    <location>
        <begin position="53"/>
        <end position="71"/>
    </location>
</feature>
<accession>A0A9W6TZ69</accession>
<name>A0A9W6TZ69_9STRA</name>
<dbReference type="EMBL" id="BSXT01000244">
    <property type="protein sequence ID" value="GMF22045.1"/>
    <property type="molecule type" value="Genomic_DNA"/>
</dbReference>
<keyword evidence="3" id="KW-1185">Reference proteome</keyword>
<protein>
    <submittedName>
        <fullName evidence="2">Unnamed protein product</fullName>
    </submittedName>
</protein>
<gene>
    <name evidence="2" type="ORF">Pfra01_000313200</name>
</gene>
<sequence length="360" mass="40705">MPLIKFLTKQNIANTAKNSHEYLGPMVVFSVDLFNVYYVAICMQTAKSLATTLIILTTDSLLVVMALRGIYRRASLLQVERGPSGRPEGYLQDLLDIIFKLFEKSRPLPNKKRQIRLLAPFPLPISDESCAFLKTLSKTRRFSSKILVIRRISVVTDPVSHLGEIQTKMPSTMTTISVKQKSQSPSVHPELNSMILQASGRKIASSDNRKASTVNECIVLDALQTLFHSEYIILAEYIELMIPMLYTLYLANGDSEYLGLCGDRIGIIQRSSQPVVAQVWVLTFVPASVRIGNADFSLARLSFYVDHYYFTPDSGTLWYGENDYLKWGVPNLFDFSLQLQVSTSTYKSHNATEFHFFCRI</sequence>
<evidence type="ECO:0000256" key="1">
    <source>
        <dbReference type="SAM" id="Phobius"/>
    </source>
</evidence>
<organism evidence="2 3">
    <name type="scientific">Phytophthora fragariaefolia</name>
    <dbReference type="NCBI Taxonomy" id="1490495"/>
    <lineage>
        <taxon>Eukaryota</taxon>
        <taxon>Sar</taxon>
        <taxon>Stramenopiles</taxon>
        <taxon>Oomycota</taxon>
        <taxon>Peronosporomycetes</taxon>
        <taxon>Peronosporales</taxon>
        <taxon>Peronosporaceae</taxon>
        <taxon>Phytophthora</taxon>
    </lineage>
</organism>
<feature type="transmembrane region" description="Helical" evidence="1">
    <location>
        <begin position="21"/>
        <end position="41"/>
    </location>
</feature>
<dbReference type="AlphaFoldDB" id="A0A9W6TZ69"/>
<proteinExistence type="predicted"/>
<reference evidence="2" key="1">
    <citation type="submission" date="2023-04" db="EMBL/GenBank/DDBJ databases">
        <title>Phytophthora fragariaefolia NBRC 109709.</title>
        <authorList>
            <person name="Ichikawa N."/>
            <person name="Sato H."/>
            <person name="Tonouchi N."/>
        </authorList>
    </citation>
    <scope>NUCLEOTIDE SEQUENCE</scope>
    <source>
        <strain evidence="2">NBRC 109709</strain>
    </source>
</reference>
<keyword evidence="1" id="KW-0472">Membrane</keyword>
<dbReference type="OrthoDB" id="10525630at2759"/>
<dbReference type="Proteomes" id="UP001165121">
    <property type="component" value="Unassembled WGS sequence"/>
</dbReference>
<evidence type="ECO:0000313" key="3">
    <source>
        <dbReference type="Proteomes" id="UP001165121"/>
    </source>
</evidence>